<keyword evidence="4" id="KW-1185">Reference proteome</keyword>
<sequence length="378" mass="40779">MPTATRGHVRAAAADDGADAPPHKRQKTESHEGGPALAEREREPERDAVLWFEDASVVLAAENKLFKVHAGVLGHHSPVFKELLSAPALAALEERLDGCPVLRTNDKGASLARLLRIIYDGVQSDWFASGVRLDFADLRRVAIVAAKYQVPAVLDEVKSRLRAFYPTASLQAWRAVVFDDESGADGSRGTLAIRTWDSIAVIGLCRLLKMPDILPVVLYECCSKVSAANLVRGVTCGDELVRLTEDGLLLCLRARDLLVAETARMSNDFIVKPQAGCTSPQSCATKLEQLRFQVINADVASSPNPLDAWIPYTAAQYDDAEKKPCALCADALMGSLEGAVEAVWRRLGEILDLPHWPPNNAGEQAGGDNGVGNAPRAS</sequence>
<feature type="compositionally biased region" description="Basic and acidic residues" evidence="1">
    <location>
        <begin position="27"/>
        <end position="42"/>
    </location>
</feature>
<evidence type="ECO:0000313" key="3">
    <source>
        <dbReference type="EMBL" id="GJE89900.1"/>
    </source>
</evidence>
<dbReference type="Pfam" id="PF00651">
    <property type="entry name" value="BTB"/>
    <property type="match status" value="1"/>
</dbReference>
<gene>
    <name evidence="3" type="ORF">PsYK624_060120</name>
</gene>
<feature type="region of interest" description="Disordered" evidence="1">
    <location>
        <begin position="355"/>
        <end position="378"/>
    </location>
</feature>
<dbReference type="Gene3D" id="3.30.710.10">
    <property type="entry name" value="Potassium Channel Kv1.1, Chain A"/>
    <property type="match status" value="1"/>
</dbReference>
<feature type="region of interest" description="Disordered" evidence="1">
    <location>
        <begin position="1"/>
        <end position="42"/>
    </location>
</feature>
<evidence type="ECO:0000259" key="2">
    <source>
        <dbReference type="PROSITE" id="PS50097"/>
    </source>
</evidence>
<accession>A0A9P3G8K9</accession>
<dbReference type="Proteomes" id="UP000703269">
    <property type="component" value="Unassembled WGS sequence"/>
</dbReference>
<dbReference type="InterPro" id="IPR000210">
    <property type="entry name" value="BTB/POZ_dom"/>
</dbReference>
<organism evidence="3 4">
    <name type="scientific">Phanerochaete sordida</name>
    <dbReference type="NCBI Taxonomy" id="48140"/>
    <lineage>
        <taxon>Eukaryota</taxon>
        <taxon>Fungi</taxon>
        <taxon>Dikarya</taxon>
        <taxon>Basidiomycota</taxon>
        <taxon>Agaricomycotina</taxon>
        <taxon>Agaricomycetes</taxon>
        <taxon>Polyporales</taxon>
        <taxon>Phanerochaetaceae</taxon>
        <taxon>Phanerochaete</taxon>
    </lineage>
</organism>
<dbReference type="SUPFAM" id="SSF54695">
    <property type="entry name" value="POZ domain"/>
    <property type="match status" value="1"/>
</dbReference>
<dbReference type="EMBL" id="BPQB01000014">
    <property type="protein sequence ID" value="GJE89900.1"/>
    <property type="molecule type" value="Genomic_DNA"/>
</dbReference>
<evidence type="ECO:0000256" key="1">
    <source>
        <dbReference type="SAM" id="MobiDB-lite"/>
    </source>
</evidence>
<proteinExistence type="predicted"/>
<reference evidence="3 4" key="1">
    <citation type="submission" date="2021-08" db="EMBL/GenBank/DDBJ databases">
        <title>Draft Genome Sequence of Phanerochaete sordida strain YK-624.</title>
        <authorList>
            <person name="Mori T."/>
            <person name="Dohra H."/>
            <person name="Suzuki T."/>
            <person name="Kawagishi H."/>
            <person name="Hirai H."/>
        </authorList>
    </citation>
    <scope>NUCLEOTIDE SEQUENCE [LARGE SCALE GENOMIC DNA]</scope>
    <source>
        <strain evidence="3 4">YK-624</strain>
    </source>
</reference>
<feature type="domain" description="BTB" evidence="2">
    <location>
        <begin position="55"/>
        <end position="121"/>
    </location>
</feature>
<dbReference type="PROSITE" id="PS50097">
    <property type="entry name" value="BTB"/>
    <property type="match status" value="1"/>
</dbReference>
<dbReference type="AlphaFoldDB" id="A0A9P3G8K9"/>
<comment type="caution">
    <text evidence="3">The sequence shown here is derived from an EMBL/GenBank/DDBJ whole genome shotgun (WGS) entry which is preliminary data.</text>
</comment>
<name>A0A9P3G8K9_9APHY</name>
<dbReference type="InterPro" id="IPR011333">
    <property type="entry name" value="SKP1/BTB/POZ_sf"/>
</dbReference>
<dbReference type="OrthoDB" id="3027208at2759"/>
<evidence type="ECO:0000313" key="4">
    <source>
        <dbReference type="Proteomes" id="UP000703269"/>
    </source>
</evidence>
<protein>
    <recommendedName>
        <fullName evidence="2">BTB domain-containing protein</fullName>
    </recommendedName>
</protein>